<name>A0AAE1G7T0_PETCI</name>
<protein>
    <submittedName>
        <fullName evidence="1">Uncharacterized protein</fullName>
    </submittedName>
</protein>
<dbReference type="AlphaFoldDB" id="A0AAE1G7T0"/>
<gene>
    <name evidence="1" type="ORF">Pcinc_008179</name>
</gene>
<dbReference type="Proteomes" id="UP001286313">
    <property type="component" value="Unassembled WGS sequence"/>
</dbReference>
<sequence length="142" mass="15524">MSRAGLGTQPGLPSVHICHWSHTQPLPQTQYQIIKTHRSPRALLYARVGKSSFLSLSSYGKSLKSGTNFAALRCNPSTASIGLSLTRKTEDSLSVTKEAVTWPLKKLKSHHSHSANANTDCVNKDNTKCVILTAIARVQNDR</sequence>
<organism evidence="1 2">
    <name type="scientific">Petrolisthes cinctipes</name>
    <name type="common">Flat porcelain crab</name>
    <dbReference type="NCBI Taxonomy" id="88211"/>
    <lineage>
        <taxon>Eukaryota</taxon>
        <taxon>Metazoa</taxon>
        <taxon>Ecdysozoa</taxon>
        <taxon>Arthropoda</taxon>
        <taxon>Crustacea</taxon>
        <taxon>Multicrustacea</taxon>
        <taxon>Malacostraca</taxon>
        <taxon>Eumalacostraca</taxon>
        <taxon>Eucarida</taxon>
        <taxon>Decapoda</taxon>
        <taxon>Pleocyemata</taxon>
        <taxon>Anomura</taxon>
        <taxon>Galatheoidea</taxon>
        <taxon>Porcellanidae</taxon>
        <taxon>Petrolisthes</taxon>
    </lineage>
</organism>
<proteinExistence type="predicted"/>
<keyword evidence="2" id="KW-1185">Reference proteome</keyword>
<reference evidence="1" key="1">
    <citation type="submission" date="2023-10" db="EMBL/GenBank/DDBJ databases">
        <title>Genome assemblies of two species of porcelain crab, Petrolisthes cinctipes and Petrolisthes manimaculis (Anomura: Porcellanidae).</title>
        <authorList>
            <person name="Angst P."/>
        </authorList>
    </citation>
    <scope>NUCLEOTIDE SEQUENCE</scope>
    <source>
        <strain evidence="1">PB745_01</strain>
        <tissue evidence="1">Gill</tissue>
    </source>
</reference>
<comment type="caution">
    <text evidence="1">The sequence shown here is derived from an EMBL/GenBank/DDBJ whole genome shotgun (WGS) entry which is preliminary data.</text>
</comment>
<evidence type="ECO:0000313" key="2">
    <source>
        <dbReference type="Proteomes" id="UP001286313"/>
    </source>
</evidence>
<accession>A0AAE1G7T0</accession>
<dbReference type="EMBL" id="JAWQEG010000615">
    <property type="protein sequence ID" value="KAK3887727.1"/>
    <property type="molecule type" value="Genomic_DNA"/>
</dbReference>
<evidence type="ECO:0000313" key="1">
    <source>
        <dbReference type="EMBL" id="KAK3887727.1"/>
    </source>
</evidence>